<dbReference type="OrthoDB" id="5352472at2759"/>
<evidence type="ECO:0000313" key="1">
    <source>
        <dbReference type="EMBL" id="QUC19633.1"/>
    </source>
</evidence>
<reference evidence="1" key="1">
    <citation type="submission" date="2020-03" db="EMBL/GenBank/DDBJ databases">
        <title>A mixture of massive structural variations and highly conserved coding sequences in Ustilaginoidea virens genome.</title>
        <authorList>
            <person name="Zhang K."/>
            <person name="Zhao Z."/>
            <person name="Zhang Z."/>
            <person name="Li Y."/>
            <person name="Hsiang T."/>
            <person name="Sun W."/>
        </authorList>
    </citation>
    <scope>NUCLEOTIDE SEQUENCE</scope>
    <source>
        <strain evidence="1">UV-8b</strain>
    </source>
</reference>
<accession>A0A8E5HQK6</accession>
<dbReference type="Proteomes" id="UP000027002">
    <property type="component" value="Chromosome 3"/>
</dbReference>
<proteinExistence type="predicted"/>
<dbReference type="RefSeq" id="XP_042997306.1">
    <property type="nucleotide sequence ID" value="XM_043141372.1"/>
</dbReference>
<dbReference type="GeneID" id="66064652"/>
<gene>
    <name evidence="1" type="ORF">UV8b_03874</name>
</gene>
<dbReference type="KEGG" id="uvi:66064652"/>
<dbReference type="EMBL" id="CP072755">
    <property type="protein sequence ID" value="QUC19633.1"/>
    <property type="molecule type" value="Genomic_DNA"/>
</dbReference>
<name>A0A8E5HQK6_USTVR</name>
<dbReference type="AlphaFoldDB" id="A0A8E5HQK6"/>
<evidence type="ECO:0000313" key="2">
    <source>
        <dbReference type="Proteomes" id="UP000027002"/>
    </source>
</evidence>
<keyword evidence="2" id="KW-1185">Reference proteome</keyword>
<sequence length="382" mass="40937">MPVQLLPASAAAFAPRASSVNVVLGNKVEPWLTQTLKRVSRVKRPLNSVPQHQRCLADLLSSPNAIWTLASLMLPNLADADHPDADLDADPDMPADPLEHHLLFSHRLVHVEAYIVHVDMVLRNEVAYKLTPDTIAALVGYHEQVHCVDAKANTYDWPDKDQQCRKLHDDFVQAVNRFVYRAHATALEGLEEEGAGELLIGKSDEVKSSLMALMKPLLPPPPPPPPPPPALAPRVVHLVRQPPLLPSSSPASAFWSQPPPSSSLPAVDAWRVLPSSPGLATSSAESDSTPVWTTLGMSDVQMPSSPPALAFTQPYSSSPFYFGSPPIQGPMLAAALPLPSMLASSQCGVSVGVGVGVGMGVGMGMGMGGFGWDRYQEYATIM</sequence>
<organism evidence="1 2">
    <name type="scientific">Ustilaginoidea virens</name>
    <name type="common">Rice false smut fungus</name>
    <name type="synonym">Villosiclava virens</name>
    <dbReference type="NCBI Taxonomy" id="1159556"/>
    <lineage>
        <taxon>Eukaryota</taxon>
        <taxon>Fungi</taxon>
        <taxon>Dikarya</taxon>
        <taxon>Ascomycota</taxon>
        <taxon>Pezizomycotina</taxon>
        <taxon>Sordariomycetes</taxon>
        <taxon>Hypocreomycetidae</taxon>
        <taxon>Hypocreales</taxon>
        <taxon>Clavicipitaceae</taxon>
        <taxon>Ustilaginoidea</taxon>
    </lineage>
</organism>
<protein>
    <submittedName>
        <fullName evidence="1">Uncharacterized protein</fullName>
    </submittedName>
</protein>